<keyword evidence="4" id="KW-1185">Reference proteome</keyword>
<sequence length="471" mass="49493">MYPGVPPGGYPGWGPPPGPTPSARSGPRWYWIVGSVVVALAVVVAGARAFGSFFGAVDIPPVSYPGKPGVAGQQLLPSMRTKPVTGWTIDINALLPEPGKPGAQFTEYVGSVGDKAYFVLEDLTRATDRWLLGVDVVHGRPLFTPVQIGAGLSTCLTNGPDRVICLSETDSRNGYEIFVVDADAGRIITNAPTDLKPSIRDESDLTVEQLGAYAVAIGYHGGTHGIGDDGKPTWFVEGDDRPSSISPEFAVTQAKGGPTTVFSTADGTVAATVPGHVTPYSGGFLVTDPEHLQGFRFYDERGRVVGQYQPPKGAIAIEESNGKLPWLSFRHGGRGETQLIFDGRGTPMVIVQVEMSPNASRFLGANLFIGNRSARDDPAGVWDKFDLKTGARVSSCPGLPLGHRFVGSDGAVVIGQFADQSSSAPLVAVDSDTCAVLWQIDKPPPMWAVGATLVAAPSGTGTLVSLVPADR</sequence>
<comment type="caution">
    <text evidence="3">The sequence shown here is derived from an EMBL/GenBank/DDBJ whole genome shotgun (WGS) entry which is preliminary data.</text>
</comment>
<dbReference type="EMBL" id="JAHCLR010000019">
    <property type="protein sequence ID" value="MBS9534127.1"/>
    <property type="molecule type" value="Genomic_DNA"/>
</dbReference>
<name>A0ABS5RIK7_9MYCO</name>
<organism evidence="3 4">
    <name type="scientific">Mycolicibacter acidiphilus</name>
    <dbReference type="NCBI Taxonomy" id="2835306"/>
    <lineage>
        <taxon>Bacteria</taxon>
        <taxon>Bacillati</taxon>
        <taxon>Actinomycetota</taxon>
        <taxon>Actinomycetes</taxon>
        <taxon>Mycobacteriales</taxon>
        <taxon>Mycobacteriaceae</taxon>
        <taxon>Mycolicibacter</taxon>
    </lineage>
</organism>
<reference evidence="3 4" key="1">
    <citation type="submission" date="2021-05" db="EMBL/GenBank/DDBJ databases">
        <title>Mycobacterium acidophilum sp. nov., an extremely acid-tolerant member of the genus Mycobacterium.</title>
        <authorList>
            <person name="Xia J."/>
        </authorList>
    </citation>
    <scope>NUCLEOTIDE SEQUENCE [LARGE SCALE GENOMIC DNA]</scope>
    <source>
        <strain evidence="3 4">M1</strain>
    </source>
</reference>
<evidence type="ECO:0000256" key="2">
    <source>
        <dbReference type="SAM" id="Phobius"/>
    </source>
</evidence>
<feature type="region of interest" description="Disordered" evidence="1">
    <location>
        <begin position="1"/>
        <end position="21"/>
    </location>
</feature>
<evidence type="ECO:0000313" key="3">
    <source>
        <dbReference type="EMBL" id="MBS9534127.1"/>
    </source>
</evidence>
<keyword evidence="2" id="KW-1133">Transmembrane helix</keyword>
<keyword evidence="2" id="KW-0472">Membrane</keyword>
<dbReference type="Proteomes" id="UP001519535">
    <property type="component" value="Unassembled WGS sequence"/>
</dbReference>
<gene>
    <name evidence="3" type="ORF">KIH27_11075</name>
</gene>
<keyword evidence="2" id="KW-0812">Transmembrane</keyword>
<evidence type="ECO:0000313" key="4">
    <source>
        <dbReference type="Proteomes" id="UP001519535"/>
    </source>
</evidence>
<feature type="compositionally biased region" description="Pro residues" evidence="1">
    <location>
        <begin position="1"/>
        <end position="20"/>
    </location>
</feature>
<feature type="transmembrane region" description="Helical" evidence="2">
    <location>
        <begin position="29"/>
        <end position="50"/>
    </location>
</feature>
<dbReference type="RefSeq" id="WP_214093000.1">
    <property type="nucleotide sequence ID" value="NZ_JAHCLR010000019.1"/>
</dbReference>
<protein>
    <submittedName>
        <fullName evidence="3">Uncharacterized protein</fullName>
    </submittedName>
</protein>
<evidence type="ECO:0000256" key="1">
    <source>
        <dbReference type="SAM" id="MobiDB-lite"/>
    </source>
</evidence>
<proteinExistence type="predicted"/>
<accession>A0ABS5RIK7</accession>